<feature type="region of interest" description="Disordered" evidence="1">
    <location>
        <begin position="418"/>
        <end position="442"/>
    </location>
</feature>
<gene>
    <name evidence="2" type="ORF">EZS28_005715</name>
</gene>
<sequence>MNSREQSYDCLSEVILATEVGENYYRKIEEVGDGIAPDPIVYRYLTKLMADPFVETDTNKTSDNFMSHSLTDVGFTRRRALTDAMDTQNNLNEQIGTHKQQQRIGQEEGHLTRIAISQINPLFIGQPPGDNYNPKTLHEIQTKQQIVQHNQSATQMQSIHQQNPQQQIIQQQIASSVNVHNIITPQLSLTYQGMKHGSTSGSGTKIGAMLYGPKPYTSSQKPLNSVQTASLYANAAAQQQGMFDQNLSDALNQFFPIQFAGQSNKTQHPTSHIPDHSQFQQKHSPQHTQQLHKSSSSQVSLDARLQTTPSNSGEPDKVQGASTPTTPVSPANSHSSKYSGSIIDLFSDDPNKIGWTSPQQMDQSNYGYYSDPTIVPATVDQLIKNHAKQIEFQTNQSNYDRRQSHPKHLTITTFPLTSSTSAVHNSRTESVTSPNDNPQTPLTLETDIISPRSEISESPSMQASAVQNIIQIKTWH</sequence>
<organism evidence="2 3">
    <name type="scientific">Streblomastix strix</name>
    <dbReference type="NCBI Taxonomy" id="222440"/>
    <lineage>
        <taxon>Eukaryota</taxon>
        <taxon>Metamonada</taxon>
        <taxon>Preaxostyla</taxon>
        <taxon>Oxymonadida</taxon>
        <taxon>Streblomastigidae</taxon>
        <taxon>Streblomastix</taxon>
    </lineage>
</organism>
<evidence type="ECO:0000313" key="3">
    <source>
        <dbReference type="Proteomes" id="UP000324800"/>
    </source>
</evidence>
<feature type="compositionally biased region" description="Polar residues" evidence="1">
    <location>
        <begin position="320"/>
        <end position="339"/>
    </location>
</feature>
<feature type="region of interest" description="Disordered" evidence="1">
    <location>
        <begin position="263"/>
        <end position="343"/>
    </location>
</feature>
<dbReference type="AlphaFoldDB" id="A0A5J4WWR9"/>
<protein>
    <submittedName>
        <fullName evidence="2">Uncharacterized protein</fullName>
    </submittedName>
</protein>
<dbReference type="EMBL" id="SNRW01000888">
    <property type="protein sequence ID" value="KAA6398755.1"/>
    <property type="molecule type" value="Genomic_DNA"/>
</dbReference>
<evidence type="ECO:0000313" key="2">
    <source>
        <dbReference type="EMBL" id="KAA6398755.1"/>
    </source>
</evidence>
<comment type="caution">
    <text evidence="2">The sequence shown here is derived from an EMBL/GenBank/DDBJ whole genome shotgun (WGS) entry which is preliminary data.</text>
</comment>
<accession>A0A5J4WWR9</accession>
<feature type="compositionally biased region" description="Polar residues" evidence="1">
    <location>
        <begin position="277"/>
        <end position="313"/>
    </location>
</feature>
<evidence type="ECO:0000256" key="1">
    <source>
        <dbReference type="SAM" id="MobiDB-lite"/>
    </source>
</evidence>
<reference evidence="2 3" key="1">
    <citation type="submission" date="2019-03" db="EMBL/GenBank/DDBJ databases">
        <title>Single cell metagenomics reveals metabolic interactions within the superorganism composed of flagellate Streblomastix strix and complex community of Bacteroidetes bacteria on its surface.</title>
        <authorList>
            <person name="Treitli S.C."/>
            <person name="Kolisko M."/>
            <person name="Husnik F."/>
            <person name="Keeling P."/>
            <person name="Hampl V."/>
        </authorList>
    </citation>
    <scope>NUCLEOTIDE SEQUENCE [LARGE SCALE GENOMIC DNA]</scope>
    <source>
        <strain evidence="2">ST1C</strain>
    </source>
</reference>
<name>A0A5J4WWR9_9EUKA</name>
<proteinExistence type="predicted"/>
<dbReference type="Proteomes" id="UP000324800">
    <property type="component" value="Unassembled WGS sequence"/>
</dbReference>